<feature type="compositionally biased region" description="Polar residues" evidence="13">
    <location>
        <begin position="1"/>
        <end position="15"/>
    </location>
</feature>
<evidence type="ECO:0000256" key="12">
    <source>
        <dbReference type="RuleBase" id="RU363032"/>
    </source>
</evidence>
<reference evidence="16" key="1">
    <citation type="journal article" date="2019" name="Int. J. Syst. Evol. Microbiol.">
        <title>The Global Catalogue of Microorganisms (GCM) 10K type strain sequencing project: providing services to taxonomists for standard genome sequencing and annotation.</title>
        <authorList>
            <consortium name="The Broad Institute Genomics Platform"/>
            <consortium name="The Broad Institute Genome Sequencing Center for Infectious Disease"/>
            <person name="Wu L."/>
            <person name="Ma J."/>
        </authorList>
    </citation>
    <scope>NUCLEOTIDE SEQUENCE [LARGE SCALE GENOMIC DNA]</scope>
    <source>
        <strain evidence="16">JCM 3369</strain>
    </source>
</reference>
<keyword evidence="4" id="KW-0997">Cell inner membrane</keyword>
<dbReference type="PANTHER" id="PTHR43386">
    <property type="entry name" value="OLIGOPEPTIDE TRANSPORT SYSTEM PERMEASE PROTEIN APPC"/>
    <property type="match status" value="1"/>
</dbReference>
<keyword evidence="3" id="KW-1003">Cell membrane</keyword>
<protein>
    <recommendedName>
        <fullName evidence="11">Oligopeptide transport system permease protein OppC</fullName>
    </recommendedName>
</protein>
<feature type="transmembrane region" description="Helical" evidence="12">
    <location>
        <begin position="274"/>
        <end position="293"/>
    </location>
</feature>
<evidence type="ECO:0000256" key="8">
    <source>
        <dbReference type="ARBA" id="ARBA00022989"/>
    </source>
</evidence>
<keyword evidence="6" id="KW-0571">Peptide transport</keyword>
<keyword evidence="9 12" id="KW-0472">Membrane</keyword>
<dbReference type="InterPro" id="IPR025966">
    <property type="entry name" value="OppC_N"/>
</dbReference>
<evidence type="ECO:0000313" key="15">
    <source>
        <dbReference type="EMBL" id="MFC6881101.1"/>
    </source>
</evidence>
<evidence type="ECO:0000256" key="6">
    <source>
        <dbReference type="ARBA" id="ARBA00022856"/>
    </source>
</evidence>
<keyword evidence="8 12" id="KW-1133">Transmembrane helix</keyword>
<evidence type="ECO:0000256" key="3">
    <source>
        <dbReference type="ARBA" id="ARBA00022475"/>
    </source>
</evidence>
<dbReference type="PANTHER" id="PTHR43386:SF2">
    <property type="entry name" value="OLIGOPEPTIDE TRANSPORT SYSTEM PERMEASE PROTEIN OPPC"/>
    <property type="match status" value="1"/>
</dbReference>
<evidence type="ECO:0000313" key="16">
    <source>
        <dbReference type="Proteomes" id="UP001596380"/>
    </source>
</evidence>
<gene>
    <name evidence="15" type="ORF">ACFQKB_15140</name>
</gene>
<keyword evidence="2 12" id="KW-0813">Transport</keyword>
<comment type="caution">
    <text evidence="15">The sequence shown here is derived from an EMBL/GenBank/DDBJ whole genome shotgun (WGS) entry which is preliminary data.</text>
</comment>
<feature type="transmembrane region" description="Helical" evidence="12">
    <location>
        <begin position="140"/>
        <end position="164"/>
    </location>
</feature>
<keyword evidence="7" id="KW-0653">Protein transport</keyword>
<evidence type="ECO:0000256" key="4">
    <source>
        <dbReference type="ARBA" id="ARBA00022519"/>
    </source>
</evidence>
<dbReference type="Pfam" id="PF12911">
    <property type="entry name" value="OppC_N"/>
    <property type="match status" value="1"/>
</dbReference>
<dbReference type="Proteomes" id="UP001596380">
    <property type="component" value="Unassembled WGS sequence"/>
</dbReference>
<dbReference type="InterPro" id="IPR050366">
    <property type="entry name" value="BP-dependent_transpt_permease"/>
</dbReference>
<dbReference type="EMBL" id="JBHSXS010000007">
    <property type="protein sequence ID" value="MFC6881101.1"/>
    <property type="molecule type" value="Genomic_DNA"/>
</dbReference>
<evidence type="ECO:0000256" key="1">
    <source>
        <dbReference type="ARBA" id="ARBA00004429"/>
    </source>
</evidence>
<evidence type="ECO:0000256" key="10">
    <source>
        <dbReference type="ARBA" id="ARBA00024202"/>
    </source>
</evidence>
<keyword evidence="16" id="KW-1185">Reference proteome</keyword>
<feature type="region of interest" description="Disordered" evidence="13">
    <location>
        <begin position="303"/>
        <end position="335"/>
    </location>
</feature>
<dbReference type="PROSITE" id="PS50928">
    <property type="entry name" value="ABC_TM1"/>
    <property type="match status" value="1"/>
</dbReference>
<keyword evidence="5 12" id="KW-0812">Transmembrane</keyword>
<dbReference type="Gene3D" id="1.10.3720.10">
    <property type="entry name" value="MetI-like"/>
    <property type="match status" value="1"/>
</dbReference>
<evidence type="ECO:0000259" key="14">
    <source>
        <dbReference type="PROSITE" id="PS50928"/>
    </source>
</evidence>
<feature type="transmembrane region" description="Helical" evidence="12">
    <location>
        <begin position="109"/>
        <end position="133"/>
    </location>
</feature>
<proteinExistence type="inferred from homology"/>
<dbReference type="Pfam" id="PF00528">
    <property type="entry name" value="BPD_transp_1"/>
    <property type="match status" value="1"/>
</dbReference>
<dbReference type="InterPro" id="IPR035906">
    <property type="entry name" value="MetI-like_sf"/>
</dbReference>
<feature type="transmembrane region" description="Helical" evidence="12">
    <location>
        <begin position="45"/>
        <end position="65"/>
    </location>
</feature>
<accession>A0ABW2CH25</accession>
<comment type="similarity">
    <text evidence="10">Belongs to the binding-protein-dependent transport system permease family. OppBC subfamily.</text>
</comment>
<evidence type="ECO:0000256" key="11">
    <source>
        <dbReference type="ARBA" id="ARBA00072251"/>
    </source>
</evidence>
<dbReference type="RefSeq" id="WP_160819389.1">
    <property type="nucleotide sequence ID" value="NZ_JBHSXS010000007.1"/>
</dbReference>
<evidence type="ECO:0000256" key="2">
    <source>
        <dbReference type="ARBA" id="ARBA00022448"/>
    </source>
</evidence>
<evidence type="ECO:0000256" key="7">
    <source>
        <dbReference type="ARBA" id="ARBA00022927"/>
    </source>
</evidence>
<organism evidence="15 16">
    <name type="scientific">Actinomadura yumaensis</name>
    <dbReference type="NCBI Taxonomy" id="111807"/>
    <lineage>
        <taxon>Bacteria</taxon>
        <taxon>Bacillati</taxon>
        <taxon>Actinomycetota</taxon>
        <taxon>Actinomycetes</taxon>
        <taxon>Streptosporangiales</taxon>
        <taxon>Thermomonosporaceae</taxon>
        <taxon>Actinomadura</taxon>
    </lineage>
</organism>
<evidence type="ECO:0000256" key="5">
    <source>
        <dbReference type="ARBA" id="ARBA00022692"/>
    </source>
</evidence>
<dbReference type="SUPFAM" id="SSF161098">
    <property type="entry name" value="MetI-like"/>
    <property type="match status" value="1"/>
</dbReference>
<comment type="subcellular location">
    <subcellularLocation>
        <location evidence="1">Cell inner membrane</location>
        <topology evidence="1">Multi-pass membrane protein</topology>
    </subcellularLocation>
    <subcellularLocation>
        <location evidence="12">Cell membrane</location>
        <topology evidence="12">Multi-pass membrane protein</topology>
    </subcellularLocation>
</comment>
<dbReference type="InterPro" id="IPR000515">
    <property type="entry name" value="MetI-like"/>
</dbReference>
<dbReference type="CDD" id="cd06261">
    <property type="entry name" value="TM_PBP2"/>
    <property type="match status" value="1"/>
</dbReference>
<feature type="region of interest" description="Disordered" evidence="13">
    <location>
        <begin position="1"/>
        <end position="30"/>
    </location>
</feature>
<evidence type="ECO:0000256" key="9">
    <source>
        <dbReference type="ARBA" id="ARBA00023136"/>
    </source>
</evidence>
<feature type="domain" description="ABC transmembrane type-1" evidence="14">
    <location>
        <begin position="109"/>
        <end position="294"/>
    </location>
</feature>
<feature type="transmembrane region" description="Helical" evidence="12">
    <location>
        <begin position="170"/>
        <end position="187"/>
    </location>
</feature>
<evidence type="ECO:0000256" key="13">
    <source>
        <dbReference type="SAM" id="MobiDB-lite"/>
    </source>
</evidence>
<name>A0ABW2CH25_9ACTN</name>
<sequence length="335" mass="34893">MTTPAAAARTQSQGDASPAPAADGTGRPLSRARAGARRVLASRRAAAGLALLGLLALLAVAGPFVSPWRWDDTDLTAFRAPPSSEHWFGTTQSGRDVFALSVRGLRRSLAIGLCVAVLSTGLAAAVGTVAGFAGGWTGRCLMWGVDVLLVLPSFLVVAVLSPLLGGRWPLLVPLLAAFLWMVTARVVRAMTVSLREREYVLAARFLGVGAPRVIVRHILPHLASLLVVDASLNVSVAIVTESGLSYFGFGVRPPDVSLGTIIADGRGTATTHPWLFGFAAALLVLVVLAVNLLGDGLRDVLDPTSSGPAPRTGGRVRRRARPGNARAHEYGTGPA</sequence>